<dbReference type="RefSeq" id="WP_085271736.1">
    <property type="nucleotide sequence ID" value="NZ_AP022614.1"/>
</dbReference>
<reference evidence="3 4" key="1">
    <citation type="journal article" date="2019" name="Emerg. Microbes Infect.">
        <title>Comprehensive subspecies identification of 175 nontuberculous mycobacteria species based on 7547 genomic profiles.</title>
        <authorList>
            <person name="Matsumoto Y."/>
            <person name="Kinjo T."/>
            <person name="Motooka D."/>
            <person name="Nabeya D."/>
            <person name="Jung N."/>
            <person name="Uechi K."/>
            <person name="Horii T."/>
            <person name="Iida T."/>
            <person name="Fujita J."/>
            <person name="Nakamura S."/>
        </authorList>
    </citation>
    <scope>NUCLEOTIDE SEQUENCE [LARGE SCALE GENOMIC DNA]</scope>
    <source>
        <strain evidence="3 4">JCM 14742</strain>
    </source>
</reference>
<protein>
    <submittedName>
        <fullName evidence="3">GCN5-like N-acetyltransferase</fullName>
    </submittedName>
</protein>
<evidence type="ECO:0000259" key="2">
    <source>
        <dbReference type="Pfam" id="PF24553"/>
    </source>
</evidence>
<gene>
    <name evidence="3" type="ORF">MPRM_33450</name>
</gene>
<proteinExistence type="predicted"/>
<dbReference type="OrthoDB" id="9775595at2"/>
<sequence length="276" mass="28747">MISWPALGTRVTVRYRRPAGSVPPLTDAVGHLLAVDPVVRVRTKSGVVVECGPDDVVALRALTDAPVRTAEIRSLEHAAAAAHPGVEQMWVDGWLLRAGGAGLATNSAVPLDVSAGLGALPAIVDWYGRQGLPPRLAVPDRLLRLPHPSVERTERVLVRAISAVGHPDPSVTLSPPSVESGLIDGQVMFANGPGGAVARAALTRGPEGTAWVGLSAVRASDEAAAARACEALLAWGASRGATRGYLVADDGRETAPAAALGFRLHHRRRYVLADTV</sequence>
<feature type="domain" description="Histone acetyltransferase Rv0428c-like C-terminal" evidence="2">
    <location>
        <begin position="69"/>
        <end position="271"/>
    </location>
</feature>
<dbReference type="GO" id="GO:0016740">
    <property type="term" value="F:transferase activity"/>
    <property type="evidence" value="ECO:0007669"/>
    <property type="project" value="UniProtKB-KW"/>
</dbReference>
<dbReference type="EMBL" id="AP022614">
    <property type="protein sequence ID" value="BBZ46064.1"/>
    <property type="molecule type" value="Genomic_DNA"/>
</dbReference>
<dbReference type="Pfam" id="PF24553">
    <property type="entry name" value="Rv0428c_C"/>
    <property type="match status" value="1"/>
</dbReference>
<organism evidence="3 4">
    <name type="scientific">Mycobacterium parmense</name>
    <dbReference type="NCBI Taxonomy" id="185642"/>
    <lineage>
        <taxon>Bacteria</taxon>
        <taxon>Bacillati</taxon>
        <taxon>Actinomycetota</taxon>
        <taxon>Actinomycetes</taxon>
        <taxon>Mycobacteriales</taxon>
        <taxon>Mycobacteriaceae</taxon>
        <taxon>Mycobacterium</taxon>
        <taxon>Mycobacterium simiae complex</taxon>
    </lineage>
</organism>
<dbReference type="AlphaFoldDB" id="A0A7I7YYI1"/>
<evidence type="ECO:0000313" key="4">
    <source>
        <dbReference type="Proteomes" id="UP000467105"/>
    </source>
</evidence>
<accession>A0A7I7YYI1</accession>
<evidence type="ECO:0000259" key="1">
    <source>
        <dbReference type="Pfam" id="PF24551"/>
    </source>
</evidence>
<keyword evidence="3" id="KW-0808">Transferase</keyword>
<dbReference type="Pfam" id="PF24551">
    <property type="entry name" value="SH3_Rv0428c"/>
    <property type="match status" value="1"/>
</dbReference>
<name>A0A7I7YYI1_9MYCO</name>
<dbReference type="Proteomes" id="UP000467105">
    <property type="component" value="Chromosome"/>
</dbReference>
<dbReference type="InterPro" id="IPR056934">
    <property type="entry name" value="SH3_Rv0428c"/>
</dbReference>
<evidence type="ECO:0000313" key="3">
    <source>
        <dbReference type="EMBL" id="BBZ46064.1"/>
    </source>
</evidence>
<feature type="domain" description="Histone acetyltransferase Rv0428c-like SH3" evidence="1">
    <location>
        <begin position="5"/>
        <end position="60"/>
    </location>
</feature>
<dbReference type="InterPro" id="IPR056935">
    <property type="entry name" value="Rv0428c-like_C"/>
</dbReference>
<keyword evidence="4" id="KW-1185">Reference proteome</keyword>